<accession>A0A1L9NUW4</accession>
<evidence type="ECO:0000256" key="1">
    <source>
        <dbReference type="SAM" id="Phobius"/>
    </source>
</evidence>
<dbReference type="Proteomes" id="UP000184514">
    <property type="component" value="Unassembled WGS sequence"/>
</dbReference>
<dbReference type="STRING" id="696762.PFRI_27480"/>
<proteinExistence type="predicted"/>
<comment type="caution">
    <text evidence="2">The sequence shown here is derived from an EMBL/GenBank/DDBJ whole genome shotgun (WGS) entry which is preliminary data.</text>
</comment>
<sequence>MKTLKDLGLSLLNATLMLVIIFVVLSLILVSRVSTLAESAGDAARAALNAPSARIEQMTETLSEIGSDPGLSQIDGNRIDALTAEVQALNAQLSGIRGNLSEIPVDQIAMRLREEIGQALTSGATSLRSE</sequence>
<name>A0A1L9NUW4_9RHOB</name>
<dbReference type="EMBL" id="MLCB01000159">
    <property type="protein sequence ID" value="OJI92973.1"/>
    <property type="molecule type" value="Genomic_DNA"/>
</dbReference>
<dbReference type="RefSeq" id="WP_072631277.1">
    <property type="nucleotide sequence ID" value="NZ_MLCB01000159.1"/>
</dbReference>
<gene>
    <name evidence="2" type="ORF">PFRI_27480</name>
</gene>
<reference evidence="2 3" key="1">
    <citation type="submission" date="2016-10" db="EMBL/GenBank/DDBJ databases">
        <title>Genome sequence of Planktotalea frisia SH6-1.</title>
        <authorList>
            <person name="Poehlein A."/>
            <person name="Bakenhus I."/>
            <person name="Voget S."/>
            <person name="Brinkhoff T."/>
            <person name="Simon M."/>
        </authorList>
    </citation>
    <scope>NUCLEOTIDE SEQUENCE [LARGE SCALE GENOMIC DNA]</scope>
    <source>
        <strain evidence="2 3">SH6-1</strain>
    </source>
</reference>
<dbReference type="AlphaFoldDB" id="A0A1L9NUW4"/>
<keyword evidence="1" id="KW-0472">Membrane</keyword>
<evidence type="ECO:0000313" key="3">
    <source>
        <dbReference type="Proteomes" id="UP000184514"/>
    </source>
</evidence>
<keyword evidence="1" id="KW-0812">Transmembrane</keyword>
<feature type="transmembrane region" description="Helical" evidence="1">
    <location>
        <begin position="7"/>
        <end position="30"/>
    </location>
</feature>
<keyword evidence="3" id="KW-1185">Reference proteome</keyword>
<evidence type="ECO:0000313" key="2">
    <source>
        <dbReference type="EMBL" id="OJI92973.1"/>
    </source>
</evidence>
<organism evidence="2 3">
    <name type="scientific">Planktotalea frisia</name>
    <dbReference type="NCBI Taxonomy" id="696762"/>
    <lineage>
        <taxon>Bacteria</taxon>
        <taxon>Pseudomonadati</taxon>
        <taxon>Pseudomonadota</taxon>
        <taxon>Alphaproteobacteria</taxon>
        <taxon>Rhodobacterales</taxon>
        <taxon>Paracoccaceae</taxon>
        <taxon>Planktotalea</taxon>
    </lineage>
</organism>
<protein>
    <submittedName>
        <fullName evidence="2">Uncharacterized protein</fullName>
    </submittedName>
</protein>
<keyword evidence="1" id="KW-1133">Transmembrane helix</keyword>